<dbReference type="Proteomes" id="UP000278351">
    <property type="component" value="Unassembled WGS sequence"/>
</dbReference>
<dbReference type="InterPro" id="IPR036249">
    <property type="entry name" value="Thioredoxin-like_sf"/>
</dbReference>
<sequence>MNSRASRKRSAACCWKSGGLKKKIKKHTPMKLLPFLLLFAYASTAQDVRRIGAADLKTLLHHPDTALVINLWATWCAPCLKEMPWFEKQAKALTNKPVKFIFLSLDMDDAYPQKIRRFITQQKITSTVLWLDEPNANKYASLLDPRWEGSIPATIFINSKRNYRQMVEGQISEAELKKRVSVILDEGN</sequence>
<dbReference type="InterPro" id="IPR050553">
    <property type="entry name" value="Thioredoxin_ResA/DsbE_sf"/>
</dbReference>
<dbReference type="InterPro" id="IPR017937">
    <property type="entry name" value="Thioredoxin_CS"/>
</dbReference>
<evidence type="ECO:0000259" key="2">
    <source>
        <dbReference type="PROSITE" id="PS51352"/>
    </source>
</evidence>
<dbReference type="PANTHER" id="PTHR42852">
    <property type="entry name" value="THIOL:DISULFIDE INTERCHANGE PROTEIN DSBE"/>
    <property type="match status" value="1"/>
</dbReference>
<dbReference type="InterPro" id="IPR000866">
    <property type="entry name" value="AhpC/TSA"/>
</dbReference>
<dbReference type="AlphaFoldDB" id="A0A3N4PWD3"/>
<evidence type="ECO:0000313" key="3">
    <source>
        <dbReference type="EMBL" id="RPE12286.1"/>
    </source>
</evidence>
<name>A0A3N4PWD3_9BACT</name>
<reference evidence="3 4" key="1">
    <citation type="submission" date="2018-11" db="EMBL/GenBank/DDBJ databases">
        <title>Chitinophaga lutea sp.nov., isolate from arsenic contaminated soil.</title>
        <authorList>
            <person name="Zong Y."/>
        </authorList>
    </citation>
    <scope>NUCLEOTIDE SEQUENCE [LARGE SCALE GENOMIC DNA]</scope>
    <source>
        <strain evidence="3 4">ZY74</strain>
    </source>
</reference>
<dbReference type="GO" id="GO:0016209">
    <property type="term" value="F:antioxidant activity"/>
    <property type="evidence" value="ECO:0007669"/>
    <property type="project" value="InterPro"/>
</dbReference>
<dbReference type="EMBL" id="RPDH01000001">
    <property type="protein sequence ID" value="RPE12286.1"/>
    <property type="molecule type" value="Genomic_DNA"/>
</dbReference>
<feature type="domain" description="Thioredoxin" evidence="2">
    <location>
        <begin position="34"/>
        <end position="185"/>
    </location>
</feature>
<dbReference type="SUPFAM" id="SSF52833">
    <property type="entry name" value="Thioredoxin-like"/>
    <property type="match status" value="1"/>
</dbReference>
<comment type="caution">
    <text evidence="3">The sequence shown here is derived from an EMBL/GenBank/DDBJ whole genome shotgun (WGS) entry which is preliminary data.</text>
</comment>
<organism evidence="3 4">
    <name type="scientific">Chitinophaga lutea</name>
    <dbReference type="NCBI Taxonomy" id="2488634"/>
    <lineage>
        <taxon>Bacteria</taxon>
        <taxon>Pseudomonadati</taxon>
        <taxon>Bacteroidota</taxon>
        <taxon>Chitinophagia</taxon>
        <taxon>Chitinophagales</taxon>
        <taxon>Chitinophagaceae</taxon>
        <taxon>Chitinophaga</taxon>
    </lineage>
</organism>
<dbReference type="CDD" id="cd02966">
    <property type="entry name" value="TlpA_like_family"/>
    <property type="match status" value="1"/>
</dbReference>
<dbReference type="PROSITE" id="PS51352">
    <property type="entry name" value="THIOREDOXIN_2"/>
    <property type="match status" value="1"/>
</dbReference>
<dbReference type="GO" id="GO:0016491">
    <property type="term" value="F:oxidoreductase activity"/>
    <property type="evidence" value="ECO:0007669"/>
    <property type="project" value="InterPro"/>
</dbReference>
<keyword evidence="4" id="KW-1185">Reference proteome</keyword>
<dbReference type="PROSITE" id="PS00194">
    <property type="entry name" value="THIOREDOXIN_1"/>
    <property type="match status" value="1"/>
</dbReference>
<proteinExistence type="predicted"/>
<evidence type="ECO:0000313" key="4">
    <source>
        <dbReference type="Proteomes" id="UP000278351"/>
    </source>
</evidence>
<dbReference type="PANTHER" id="PTHR42852:SF13">
    <property type="entry name" value="PROTEIN DIPZ"/>
    <property type="match status" value="1"/>
</dbReference>
<accession>A0A3N4PWD3</accession>
<keyword evidence="1" id="KW-0676">Redox-active center</keyword>
<dbReference type="Pfam" id="PF00578">
    <property type="entry name" value="AhpC-TSA"/>
    <property type="match status" value="1"/>
</dbReference>
<dbReference type="InterPro" id="IPR013766">
    <property type="entry name" value="Thioredoxin_domain"/>
</dbReference>
<evidence type="ECO:0000256" key="1">
    <source>
        <dbReference type="ARBA" id="ARBA00023284"/>
    </source>
</evidence>
<dbReference type="Gene3D" id="3.40.30.10">
    <property type="entry name" value="Glutaredoxin"/>
    <property type="match status" value="1"/>
</dbReference>
<gene>
    <name evidence="3" type="ORF">EGT74_01640</name>
</gene>
<protein>
    <submittedName>
        <fullName evidence="3">TlpA family protein disulfide reductase</fullName>
    </submittedName>
</protein>